<comment type="caution">
    <text evidence="2">The sequence shown here is derived from an EMBL/GenBank/DDBJ whole genome shotgun (WGS) entry which is preliminary data.</text>
</comment>
<sequence>MGIPYHPRESTQETPFNLVYRTEAMLPLKIGEETWRIKSYDGTGNSESRKIDLDLLEEKREAAERRIHIYKSKMARAYDDRVRPREFKEGELVLRKREGKGPEEN</sequence>
<protein>
    <submittedName>
        <fullName evidence="2">Uncharacterized protein</fullName>
    </submittedName>
</protein>
<name>A0AAW2X085_9LAMI</name>
<accession>A0AAW2X085</accession>
<reference evidence="2" key="1">
    <citation type="submission" date="2020-06" db="EMBL/GenBank/DDBJ databases">
        <authorList>
            <person name="Li T."/>
            <person name="Hu X."/>
            <person name="Zhang T."/>
            <person name="Song X."/>
            <person name="Zhang H."/>
            <person name="Dai N."/>
            <person name="Sheng W."/>
            <person name="Hou X."/>
            <person name="Wei L."/>
        </authorList>
    </citation>
    <scope>NUCLEOTIDE SEQUENCE</scope>
    <source>
        <strain evidence="2">KEN1</strain>
        <tissue evidence="2">Leaf</tissue>
    </source>
</reference>
<dbReference type="PANTHER" id="PTHR48475">
    <property type="entry name" value="RIBONUCLEASE H"/>
    <property type="match status" value="1"/>
</dbReference>
<evidence type="ECO:0000313" key="2">
    <source>
        <dbReference type="EMBL" id="KAL0445725.1"/>
    </source>
</evidence>
<organism evidence="2">
    <name type="scientific">Sesamum latifolium</name>
    <dbReference type="NCBI Taxonomy" id="2727402"/>
    <lineage>
        <taxon>Eukaryota</taxon>
        <taxon>Viridiplantae</taxon>
        <taxon>Streptophyta</taxon>
        <taxon>Embryophyta</taxon>
        <taxon>Tracheophyta</taxon>
        <taxon>Spermatophyta</taxon>
        <taxon>Magnoliopsida</taxon>
        <taxon>eudicotyledons</taxon>
        <taxon>Gunneridae</taxon>
        <taxon>Pentapetalae</taxon>
        <taxon>asterids</taxon>
        <taxon>lamiids</taxon>
        <taxon>Lamiales</taxon>
        <taxon>Pedaliaceae</taxon>
        <taxon>Sesamum</taxon>
    </lineage>
</organism>
<proteinExistence type="predicted"/>
<keyword evidence="1" id="KW-0175">Coiled coil</keyword>
<gene>
    <name evidence="2" type="ORF">Slati_1700400</name>
</gene>
<feature type="coiled-coil region" evidence="1">
    <location>
        <begin position="46"/>
        <end position="73"/>
    </location>
</feature>
<evidence type="ECO:0000256" key="1">
    <source>
        <dbReference type="SAM" id="Coils"/>
    </source>
</evidence>
<reference evidence="2" key="2">
    <citation type="journal article" date="2024" name="Plant">
        <title>Genomic evolution and insights into agronomic trait innovations of Sesamum species.</title>
        <authorList>
            <person name="Miao H."/>
            <person name="Wang L."/>
            <person name="Qu L."/>
            <person name="Liu H."/>
            <person name="Sun Y."/>
            <person name="Le M."/>
            <person name="Wang Q."/>
            <person name="Wei S."/>
            <person name="Zheng Y."/>
            <person name="Lin W."/>
            <person name="Duan Y."/>
            <person name="Cao H."/>
            <person name="Xiong S."/>
            <person name="Wang X."/>
            <person name="Wei L."/>
            <person name="Li C."/>
            <person name="Ma Q."/>
            <person name="Ju M."/>
            <person name="Zhao R."/>
            <person name="Li G."/>
            <person name="Mu C."/>
            <person name="Tian Q."/>
            <person name="Mei H."/>
            <person name="Zhang T."/>
            <person name="Gao T."/>
            <person name="Zhang H."/>
        </authorList>
    </citation>
    <scope>NUCLEOTIDE SEQUENCE</scope>
    <source>
        <strain evidence="2">KEN1</strain>
    </source>
</reference>
<dbReference type="EMBL" id="JACGWN010000006">
    <property type="protein sequence ID" value="KAL0445725.1"/>
    <property type="molecule type" value="Genomic_DNA"/>
</dbReference>
<dbReference type="PANTHER" id="PTHR48475:SF1">
    <property type="entry name" value="RNASE H TYPE-1 DOMAIN-CONTAINING PROTEIN"/>
    <property type="match status" value="1"/>
</dbReference>
<dbReference type="AlphaFoldDB" id="A0AAW2X085"/>